<name>A0A0C9WMA5_9AGAR</name>
<dbReference type="Gene3D" id="1.20.1280.50">
    <property type="match status" value="1"/>
</dbReference>
<sequence>MSTIGSPISRLPQEILLEIFHTGSCLTGNPFDAMGFPILVSLVCYHWRALALSSSPLWSTISLEFGQDDSWPAEISLESAKNRVRHVSKFLERSRQAPLYVFLDIWAFQDGYDHYQHDDADLCTKWFDFLLEAIGILLGPHGARFREFHLLSEAITPVVQILSHLPPFAMPLLETLKIHCSDPYQSYLGDFEPEGIDHTLSTFLNPSGSGGREAVAYFANAYPCLKDVTLCGIPLPWSSFAPRNLTSLTLNFLPLNVRPRAVDFQALLLGNAHSLEMLSIQGSAPFEKCEPFTLPKLVTLSLGYAYPEEVTPLIPTVRVPNLKNLIVTDLRHCLTTTEERVLAYANPYSTISLFVALSKQLPFRTLEELTLCYVLLAPPSPKVSLHCPPPDLATTSWPHSLFSSLVSLKSLKLYDPDEGTLKSLNSLFYKPQVAKENDRQRVYVTLPRLQSLHVRCRDSDRDLVRRFLIDRIMYIQLARKYNVPRLKDITVSAAAKWAHLLDTPGLALITDQVTIIDSHYNTEAYACKASILDAIRSCETKLFAISHVRDYPTIEARDYYMRFLTSHRAILSVIRRIPNELLDTIFTTVAEINGGQPWTLGLVCRRWWIVASSSIPQIRPGGEYAIISWKKSVSSSMMNPYMSRLPKPISISIHNVDPTLGAKPYRAEASHSSLSLASNRWVLLSLDLGNTNFTTLSQTIRNNLPLLRSLKIKLNSKLEGGLGGFLNAFENTPQLREIEVEAHSSHFLVVPWGQITRYVERCQMSVALTRLIRDDSILEDLTYIVSSTTIHFPTATLKHLKYLDIRAPDAGLYYTLRLPALKCVRLQLDTGDAIEKLIHLIQQSSCNLTKISIHARFMEESSLFTLLQLTPQLRELECNDLPISDLLQLTFFPNILPIAPLLKKLVLHSSSRAFYPELMAMIESRAKFGERYIRKLPPNSVERLDVQMVFPSSGECVETHSLLEGWEQPSTAKFLKVKNMAAQLQSTLDVWRRPQLRSGIIQSVLDVKKSYVLHSILTCIEVERILDVMFLNTSRVHKAVYEIILMGPNKIPYEEKYRFYERAEALIHEWTPLLLADIHSRCWIEQGKYSLLYVGENQADPPYRDILFGKPQNVEDSELFWYRCSPDDG</sequence>
<proteinExistence type="predicted"/>
<dbReference type="AlphaFoldDB" id="A0A0C9WMA5"/>
<accession>A0A0C9WMA5</accession>
<dbReference type="Gene3D" id="3.80.10.10">
    <property type="entry name" value="Ribonuclease Inhibitor"/>
    <property type="match status" value="1"/>
</dbReference>
<reference evidence="2" key="2">
    <citation type="submission" date="2015-01" db="EMBL/GenBank/DDBJ databases">
        <title>Evolutionary Origins and Diversification of the Mycorrhizal Mutualists.</title>
        <authorList>
            <consortium name="DOE Joint Genome Institute"/>
            <consortium name="Mycorrhizal Genomics Consortium"/>
            <person name="Kohler A."/>
            <person name="Kuo A."/>
            <person name="Nagy L.G."/>
            <person name="Floudas D."/>
            <person name="Copeland A."/>
            <person name="Barry K.W."/>
            <person name="Cichocki N."/>
            <person name="Veneault-Fourrey C."/>
            <person name="LaButti K."/>
            <person name="Lindquist E.A."/>
            <person name="Lipzen A."/>
            <person name="Lundell T."/>
            <person name="Morin E."/>
            <person name="Murat C."/>
            <person name="Riley R."/>
            <person name="Ohm R."/>
            <person name="Sun H."/>
            <person name="Tunlid A."/>
            <person name="Henrissat B."/>
            <person name="Grigoriev I.V."/>
            <person name="Hibbett D.S."/>
            <person name="Martin F."/>
        </authorList>
    </citation>
    <scope>NUCLEOTIDE SEQUENCE [LARGE SCALE GENOMIC DNA]</scope>
    <source>
        <strain evidence="2">LaAM-08-1</strain>
    </source>
</reference>
<keyword evidence="2" id="KW-1185">Reference proteome</keyword>
<reference evidence="1 2" key="1">
    <citation type="submission" date="2014-04" db="EMBL/GenBank/DDBJ databases">
        <authorList>
            <consortium name="DOE Joint Genome Institute"/>
            <person name="Kuo A."/>
            <person name="Kohler A."/>
            <person name="Nagy L.G."/>
            <person name="Floudas D."/>
            <person name="Copeland A."/>
            <person name="Barry K.W."/>
            <person name="Cichocki N."/>
            <person name="Veneault-Fourrey C."/>
            <person name="LaButti K."/>
            <person name="Lindquist E.A."/>
            <person name="Lipzen A."/>
            <person name="Lundell T."/>
            <person name="Morin E."/>
            <person name="Murat C."/>
            <person name="Sun H."/>
            <person name="Tunlid A."/>
            <person name="Henrissat B."/>
            <person name="Grigoriev I.V."/>
            <person name="Hibbett D.S."/>
            <person name="Martin F."/>
            <person name="Nordberg H.P."/>
            <person name="Cantor M.N."/>
            <person name="Hua S.X."/>
        </authorList>
    </citation>
    <scope>NUCLEOTIDE SEQUENCE [LARGE SCALE GENOMIC DNA]</scope>
    <source>
        <strain evidence="1 2">LaAM-08-1</strain>
    </source>
</reference>
<dbReference type="EMBL" id="KN838679">
    <property type="protein sequence ID" value="KIJ97974.1"/>
    <property type="molecule type" value="Genomic_DNA"/>
</dbReference>
<dbReference type="SUPFAM" id="SSF52047">
    <property type="entry name" value="RNI-like"/>
    <property type="match status" value="2"/>
</dbReference>
<dbReference type="Proteomes" id="UP000054477">
    <property type="component" value="Unassembled WGS sequence"/>
</dbReference>
<dbReference type="OrthoDB" id="3246221at2759"/>
<dbReference type="InterPro" id="IPR032675">
    <property type="entry name" value="LRR_dom_sf"/>
</dbReference>
<evidence type="ECO:0000313" key="2">
    <source>
        <dbReference type="Proteomes" id="UP000054477"/>
    </source>
</evidence>
<protein>
    <submittedName>
        <fullName evidence="1">Unplaced genomic scaffold K443scaffold_144, whole genome shotgun sequence</fullName>
    </submittedName>
</protein>
<dbReference type="STRING" id="1095629.A0A0C9WMA5"/>
<organism evidence="1 2">
    <name type="scientific">Laccaria amethystina LaAM-08-1</name>
    <dbReference type="NCBI Taxonomy" id="1095629"/>
    <lineage>
        <taxon>Eukaryota</taxon>
        <taxon>Fungi</taxon>
        <taxon>Dikarya</taxon>
        <taxon>Basidiomycota</taxon>
        <taxon>Agaricomycotina</taxon>
        <taxon>Agaricomycetes</taxon>
        <taxon>Agaricomycetidae</taxon>
        <taxon>Agaricales</taxon>
        <taxon>Agaricineae</taxon>
        <taxon>Hydnangiaceae</taxon>
        <taxon>Laccaria</taxon>
    </lineage>
</organism>
<dbReference type="HOGENOM" id="CLU_279276_0_0_1"/>
<evidence type="ECO:0000313" key="1">
    <source>
        <dbReference type="EMBL" id="KIJ97974.1"/>
    </source>
</evidence>
<gene>
    <name evidence="1" type="ORF">K443DRAFT_104695</name>
</gene>